<dbReference type="RefSeq" id="WP_067941217.1">
    <property type="nucleotide sequence ID" value="NZ_CAUSVG010000027.1"/>
</dbReference>
<feature type="domain" description="Deoxynucleoside kinase" evidence="4">
    <location>
        <begin position="4"/>
        <end position="207"/>
    </location>
</feature>
<dbReference type="InterPro" id="IPR002624">
    <property type="entry name" value="DCK/DGK"/>
</dbReference>
<keyword evidence="3" id="KW-0067">ATP-binding</keyword>
<gene>
    <name evidence="5" type="ORF">AXF14_04565</name>
</gene>
<feature type="binding site" evidence="3">
    <location>
        <begin position="8"/>
        <end position="16"/>
    </location>
    <ligand>
        <name>ATP</name>
        <dbReference type="ChEBI" id="CHEBI:30616"/>
    </ligand>
</feature>
<dbReference type="GO" id="GO:0005524">
    <property type="term" value="F:ATP binding"/>
    <property type="evidence" value="ECO:0007669"/>
    <property type="project" value="UniProtKB-KW"/>
</dbReference>
<dbReference type="InterPro" id="IPR027417">
    <property type="entry name" value="P-loop_NTPase"/>
</dbReference>
<dbReference type="PANTHER" id="PTHR10513:SF35">
    <property type="entry name" value="DEOXYADENOSINE KINASE"/>
    <property type="match status" value="1"/>
</dbReference>
<dbReference type="PIRSF" id="PIRSF000705">
    <property type="entry name" value="DNK"/>
    <property type="match status" value="1"/>
</dbReference>
<feature type="binding site" evidence="2">
    <location>
        <position position="155"/>
    </location>
    <ligand>
        <name>substrate</name>
    </ligand>
</feature>
<evidence type="ECO:0000256" key="1">
    <source>
        <dbReference type="PIRSR" id="PIRSR000705-1"/>
    </source>
</evidence>
<proteinExistence type="predicted"/>
<keyword evidence="5" id="KW-0418">Kinase</keyword>
<dbReference type="AlphaFoldDB" id="A0A0X8JEC6"/>
<dbReference type="GO" id="GO:0005737">
    <property type="term" value="C:cytoplasm"/>
    <property type="evidence" value="ECO:0007669"/>
    <property type="project" value="TreeGrafter"/>
</dbReference>
<feature type="binding site" evidence="2">
    <location>
        <position position="44"/>
    </location>
    <ligand>
        <name>substrate</name>
    </ligand>
</feature>
<dbReference type="CDD" id="cd01673">
    <property type="entry name" value="dNK"/>
    <property type="match status" value="1"/>
</dbReference>
<keyword evidence="6" id="KW-1185">Reference proteome</keyword>
<dbReference type="EMBL" id="CP014228">
    <property type="protein sequence ID" value="AMD87002.1"/>
    <property type="molecule type" value="Genomic_DNA"/>
</dbReference>
<dbReference type="OrthoDB" id="9776634at2"/>
<dbReference type="Proteomes" id="UP000065220">
    <property type="component" value="Chromosome"/>
</dbReference>
<organism evidence="5 6">
    <name type="scientific">Actinomyces radicidentis</name>
    <dbReference type="NCBI Taxonomy" id="111015"/>
    <lineage>
        <taxon>Bacteria</taxon>
        <taxon>Bacillati</taxon>
        <taxon>Actinomycetota</taxon>
        <taxon>Actinomycetes</taxon>
        <taxon>Actinomycetales</taxon>
        <taxon>Actinomycetaceae</taxon>
        <taxon>Actinomyces</taxon>
    </lineage>
</organism>
<reference evidence="6" key="1">
    <citation type="submission" date="2016-02" db="EMBL/GenBank/DDBJ databases">
        <authorList>
            <person name="Holder M.E."/>
            <person name="Ajami N.J."/>
            <person name="Petrosino J.F."/>
        </authorList>
    </citation>
    <scope>NUCLEOTIDE SEQUENCE [LARGE SCALE GENOMIC DNA]</scope>
    <source>
        <strain evidence="6">CCUG 36733</strain>
    </source>
</reference>
<protein>
    <submittedName>
        <fullName evidence="5">Deoxyguanosine kinase</fullName>
    </submittedName>
</protein>
<dbReference type="Pfam" id="PF01712">
    <property type="entry name" value="dNK"/>
    <property type="match status" value="1"/>
</dbReference>
<feature type="binding site" evidence="2">
    <location>
        <position position="61"/>
    </location>
    <ligand>
        <name>substrate</name>
    </ligand>
</feature>
<feature type="active site" description="Proton acceptor" evidence="1">
    <location>
        <position position="84"/>
    </location>
</feature>
<keyword evidence="3" id="KW-0547">Nucleotide-binding</keyword>
<dbReference type="STRING" id="111015.AXF14_04565"/>
<dbReference type="SUPFAM" id="SSF52540">
    <property type="entry name" value="P-loop containing nucleoside triphosphate hydrolases"/>
    <property type="match status" value="1"/>
</dbReference>
<accession>A0A0X8JEC6</accession>
<keyword evidence="5" id="KW-0808">Transferase</keyword>
<name>A0A0X8JEC6_ACTRD</name>
<dbReference type="KEGG" id="ard:AXF14_04565"/>
<evidence type="ECO:0000256" key="3">
    <source>
        <dbReference type="PIRSR" id="PIRSR000705-3"/>
    </source>
</evidence>
<evidence type="ECO:0000259" key="4">
    <source>
        <dbReference type="Pfam" id="PF01712"/>
    </source>
</evidence>
<dbReference type="InterPro" id="IPR050566">
    <property type="entry name" value="Deoxyribonucleoside_kinase"/>
</dbReference>
<feature type="binding site" evidence="2">
    <location>
        <position position="90"/>
    </location>
    <ligand>
        <name>substrate</name>
    </ligand>
</feature>
<dbReference type="Gene3D" id="3.40.50.300">
    <property type="entry name" value="P-loop containing nucleotide triphosphate hydrolases"/>
    <property type="match status" value="1"/>
</dbReference>
<dbReference type="PANTHER" id="PTHR10513">
    <property type="entry name" value="DEOXYNUCLEOSIDE KINASE"/>
    <property type="match status" value="1"/>
</dbReference>
<feature type="binding site" evidence="2">
    <location>
        <position position="32"/>
    </location>
    <ligand>
        <name>substrate</name>
    </ligand>
</feature>
<dbReference type="InterPro" id="IPR031314">
    <property type="entry name" value="DNK_dom"/>
</dbReference>
<evidence type="ECO:0000313" key="5">
    <source>
        <dbReference type="EMBL" id="AMD87002.1"/>
    </source>
</evidence>
<feature type="binding site" evidence="2">
    <location>
        <position position="85"/>
    </location>
    <ligand>
        <name>substrate</name>
    </ligand>
</feature>
<feature type="binding site" evidence="3">
    <location>
        <begin position="146"/>
        <end position="150"/>
    </location>
    <ligand>
        <name>ATP</name>
        <dbReference type="ChEBI" id="CHEBI:30616"/>
    </ligand>
</feature>
<evidence type="ECO:0000313" key="6">
    <source>
        <dbReference type="Proteomes" id="UP000065220"/>
    </source>
</evidence>
<evidence type="ECO:0000256" key="2">
    <source>
        <dbReference type="PIRSR" id="PIRSR000705-2"/>
    </source>
</evidence>
<dbReference type="GO" id="GO:0019136">
    <property type="term" value="F:deoxynucleoside kinase activity"/>
    <property type="evidence" value="ECO:0007669"/>
    <property type="project" value="InterPro"/>
</dbReference>
<sequence length="228" mass="25801">MSVIVVGGAIGAGKTTTARLLGEHLGSEVFYEDVTSSKILPLFYTAPPEEQEARRYPFMLQLEFLSSRFRSIKRAMVHDDNVLDRSIYEDWYFAKVNTDLGRISPDEFALYENLLDNMIEEIDELPKKSPDLFVYLRAPFDVLMGRIAARGRDFEQDDSLVEYYRRLWSGYDDWVYNSYSASQVLTVDTERLDLASNDADIATLHAMVDAALADVRAGRAVGTTTPDA</sequence>